<dbReference type="InterPro" id="IPR048925">
    <property type="entry name" value="RdfA"/>
</dbReference>
<dbReference type="AlphaFoldDB" id="A0A1G7RUH6"/>
<organism evidence="1 2">
    <name type="scientific">Halorientalis regularis</name>
    <dbReference type="NCBI Taxonomy" id="660518"/>
    <lineage>
        <taxon>Archaea</taxon>
        <taxon>Methanobacteriati</taxon>
        <taxon>Methanobacteriota</taxon>
        <taxon>Stenosarchaea group</taxon>
        <taxon>Halobacteria</taxon>
        <taxon>Halobacteriales</taxon>
        <taxon>Haloarculaceae</taxon>
        <taxon>Halorientalis</taxon>
    </lineage>
</organism>
<dbReference type="Proteomes" id="UP000199076">
    <property type="component" value="Unassembled WGS sequence"/>
</dbReference>
<protein>
    <submittedName>
        <fullName evidence="1">Uncharacterized protein</fullName>
    </submittedName>
</protein>
<dbReference type="RefSeq" id="WP_092694621.1">
    <property type="nucleotide sequence ID" value="NZ_FNBK01000016.1"/>
</dbReference>
<proteinExistence type="predicted"/>
<evidence type="ECO:0000313" key="1">
    <source>
        <dbReference type="EMBL" id="SDG13859.1"/>
    </source>
</evidence>
<reference evidence="2" key="1">
    <citation type="submission" date="2016-10" db="EMBL/GenBank/DDBJ databases">
        <authorList>
            <person name="Varghese N."/>
            <person name="Submissions S."/>
        </authorList>
    </citation>
    <scope>NUCLEOTIDE SEQUENCE [LARGE SCALE GENOMIC DNA]</scope>
    <source>
        <strain evidence="2">IBRC-M 10760</strain>
    </source>
</reference>
<sequence length="210" mass="23801">MVANSEEEEGNTVDSKVARLIDEYGLGEAYGDRLESLWTADRSERESLRSLADRFNERVLEAAITDAGMSTVDGEVANIYRLLTDDDVSSGNRIEARRRLEQNDIDVDQLERDFVTYQAIRSYLKEYRGAEYEGQSQTDRIDSVIDTIQRLKSRTRSVAEQSLDQLRGTDKITLGEFRLFIDISVHCEDCNSQYGFVELVQQGGCDCQSG</sequence>
<name>A0A1G7RUH6_9EURY</name>
<keyword evidence="2" id="KW-1185">Reference proteome</keyword>
<dbReference type="Pfam" id="PF21811">
    <property type="entry name" value="RdfA"/>
    <property type="match status" value="1"/>
</dbReference>
<dbReference type="OrthoDB" id="304916at2157"/>
<gene>
    <name evidence="1" type="ORF">SAMN05216218_11618</name>
</gene>
<evidence type="ECO:0000313" key="2">
    <source>
        <dbReference type="Proteomes" id="UP000199076"/>
    </source>
</evidence>
<dbReference type="EMBL" id="FNBK01000016">
    <property type="protein sequence ID" value="SDG13859.1"/>
    <property type="molecule type" value="Genomic_DNA"/>
</dbReference>
<accession>A0A1G7RUH6</accession>